<keyword evidence="2" id="KW-1185">Reference proteome</keyword>
<evidence type="ECO:0000313" key="1">
    <source>
        <dbReference type="EMBL" id="KAK4523909.1"/>
    </source>
</evidence>
<gene>
    <name evidence="1" type="ORF">GAYE_SCF00G1807</name>
</gene>
<dbReference type="Proteomes" id="UP001300502">
    <property type="component" value="Unassembled WGS sequence"/>
</dbReference>
<proteinExistence type="predicted"/>
<sequence length="144" mass="15514">MVQLVCNGNEARSSIYAQPSPPKVNISGGIGWSFGFGCCCGPFFGIGVGYNIFQGVTFGAGAGIGTVCGIGFGAGLLSGVGNSVILAGFNTFFSFSPRSKSLEDYLFELKRKLIFRLPLKNRKRGNTRWFPIDWNKSQPENEQA</sequence>
<dbReference type="AlphaFoldDB" id="A0AAV9I9F2"/>
<organism evidence="1 2">
    <name type="scientific">Galdieria yellowstonensis</name>
    <dbReference type="NCBI Taxonomy" id="3028027"/>
    <lineage>
        <taxon>Eukaryota</taxon>
        <taxon>Rhodophyta</taxon>
        <taxon>Bangiophyceae</taxon>
        <taxon>Galdieriales</taxon>
        <taxon>Galdieriaceae</taxon>
        <taxon>Galdieria</taxon>
    </lineage>
</organism>
<evidence type="ECO:0000313" key="2">
    <source>
        <dbReference type="Proteomes" id="UP001300502"/>
    </source>
</evidence>
<dbReference type="EMBL" id="JANCYU010000020">
    <property type="protein sequence ID" value="KAK4523909.1"/>
    <property type="molecule type" value="Genomic_DNA"/>
</dbReference>
<protein>
    <submittedName>
        <fullName evidence="1">Uncharacterized protein</fullName>
    </submittedName>
</protein>
<comment type="caution">
    <text evidence="1">The sequence shown here is derived from an EMBL/GenBank/DDBJ whole genome shotgun (WGS) entry which is preliminary data.</text>
</comment>
<accession>A0AAV9I9F2</accession>
<name>A0AAV9I9F2_9RHOD</name>
<reference evidence="1 2" key="1">
    <citation type="submission" date="2022-07" db="EMBL/GenBank/DDBJ databases">
        <title>Genome-wide signatures of adaptation to extreme environments.</title>
        <authorList>
            <person name="Cho C.H."/>
            <person name="Yoon H.S."/>
        </authorList>
    </citation>
    <scope>NUCLEOTIDE SEQUENCE [LARGE SCALE GENOMIC DNA]</scope>
    <source>
        <strain evidence="1 2">108.79 E11</strain>
    </source>
</reference>